<name>A0AAD7MZG4_9AGAR</name>
<accession>A0AAD7MZG4</accession>
<gene>
    <name evidence="2" type="ORF">B0H16DRAFT_1664614</name>
</gene>
<dbReference type="EMBL" id="JARKIB010000109">
    <property type="protein sequence ID" value="KAJ7738994.1"/>
    <property type="molecule type" value="Genomic_DNA"/>
</dbReference>
<dbReference type="Proteomes" id="UP001215598">
    <property type="component" value="Unassembled WGS sequence"/>
</dbReference>
<feature type="region of interest" description="Disordered" evidence="1">
    <location>
        <begin position="1"/>
        <end position="59"/>
    </location>
</feature>
<protein>
    <submittedName>
        <fullName evidence="2">Uncharacterized protein</fullName>
    </submittedName>
</protein>
<dbReference type="AlphaFoldDB" id="A0AAD7MZG4"/>
<reference evidence="2" key="1">
    <citation type="submission" date="2023-03" db="EMBL/GenBank/DDBJ databases">
        <title>Massive genome expansion in bonnet fungi (Mycena s.s.) driven by repeated elements and novel gene families across ecological guilds.</title>
        <authorList>
            <consortium name="Lawrence Berkeley National Laboratory"/>
            <person name="Harder C.B."/>
            <person name="Miyauchi S."/>
            <person name="Viragh M."/>
            <person name="Kuo A."/>
            <person name="Thoen E."/>
            <person name="Andreopoulos B."/>
            <person name="Lu D."/>
            <person name="Skrede I."/>
            <person name="Drula E."/>
            <person name="Henrissat B."/>
            <person name="Morin E."/>
            <person name="Kohler A."/>
            <person name="Barry K."/>
            <person name="LaButti K."/>
            <person name="Morin E."/>
            <person name="Salamov A."/>
            <person name="Lipzen A."/>
            <person name="Mereny Z."/>
            <person name="Hegedus B."/>
            <person name="Baldrian P."/>
            <person name="Stursova M."/>
            <person name="Weitz H."/>
            <person name="Taylor A."/>
            <person name="Grigoriev I.V."/>
            <person name="Nagy L.G."/>
            <person name="Martin F."/>
            <person name="Kauserud H."/>
        </authorList>
    </citation>
    <scope>NUCLEOTIDE SEQUENCE</scope>
    <source>
        <strain evidence="2">CBHHK182m</strain>
    </source>
</reference>
<organism evidence="2 3">
    <name type="scientific">Mycena metata</name>
    <dbReference type="NCBI Taxonomy" id="1033252"/>
    <lineage>
        <taxon>Eukaryota</taxon>
        <taxon>Fungi</taxon>
        <taxon>Dikarya</taxon>
        <taxon>Basidiomycota</taxon>
        <taxon>Agaricomycotina</taxon>
        <taxon>Agaricomycetes</taxon>
        <taxon>Agaricomycetidae</taxon>
        <taxon>Agaricales</taxon>
        <taxon>Marasmiineae</taxon>
        <taxon>Mycenaceae</taxon>
        <taxon>Mycena</taxon>
    </lineage>
</organism>
<evidence type="ECO:0000313" key="2">
    <source>
        <dbReference type="EMBL" id="KAJ7738994.1"/>
    </source>
</evidence>
<keyword evidence="3" id="KW-1185">Reference proteome</keyword>
<feature type="compositionally biased region" description="Low complexity" evidence="1">
    <location>
        <begin position="1"/>
        <end position="14"/>
    </location>
</feature>
<comment type="caution">
    <text evidence="2">The sequence shown here is derived from an EMBL/GenBank/DDBJ whole genome shotgun (WGS) entry which is preliminary data.</text>
</comment>
<feature type="compositionally biased region" description="Low complexity" evidence="1">
    <location>
        <begin position="22"/>
        <end position="34"/>
    </location>
</feature>
<evidence type="ECO:0000256" key="1">
    <source>
        <dbReference type="SAM" id="MobiDB-lite"/>
    </source>
</evidence>
<evidence type="ECO:0000313" key="3">
    <source>
        <dbReference type="Proteomes" id="UP001215598"/>
    </source>
</evidence>
<sequence length="252" mass="26102">MFVPFFSSSSSTSGEGEGEGSSGSSTPISIEGSSKSAATYSDGGGEVKTIGSGQPFAGRVEGGGIRDMALGTQEYGSGYPGIFGRGVSGRGFPFYFWPISWGDGSGYSANASYLYDDSEYGQPDNTSRPGGPMAFASFQSGSSNTTFWLVADNTSVAALMPVVAGNCSFSLDQSSINASAPQVFNQNTTKPEQVLRYYRASSAALAGIATTLLDCLDTTIGRAVPLVDGAMSVHALPYSSTLLLLILLRTLL</sequence>
<proteinExistence type="predicted"/>